<evidence type="ECO:0000313" key="2">
    <source>
        <dbReference type="EMBL" id="KAG6426391.1"/>
    </source>
</evidence>
<gene>
    <name evidence="2" type="ORF">SASPL_110614</name>
</gene>
<keyword evidence="3" id="KW-1185">Reference proteome</keyword>
<sequence>MMESRMDAVDRRVENLCRKQYPSPHQSGRSRNIPDGFFSRHPEDAANRCIGYPRAPPLPEPPPHRTPSPPSVQRTLRSYLPHSQPPAARSNYRCYTARKKAHQPPPDAFTAGDQFKEQELRRIPHSAPRTRPTMYSDPPKKCIQLRVSVDEPQPLIGWPLRPQPSPLHQPACWDPPKQQEYSTHEPPTHVDPLDRGFIKFQPLPQPPLLHRFRSAVDENRCYGEVVTHTHSPTFDGNEELCDSEDSILDKELCDSETLMDRDRGLPSENWGSREEGVVAEPVSDRPETVSIDRVISNIFTE</sequence>
<dbReference type="AlphaFoldDB" id="A0A8X8YAY6"/>
<protein>
    <submittedName>
        <fullName evidence="2">Uncharacterized protein</fullName>
    </submittedName>
</protein>
<feature type="compositionally biased region" description="Pro residues" evidence="1">
    <location>
        <begin position="54"/>
        <end position="70"/>
    </location>
</feature>
<reference evidence="2" key="2">
    <citation type="submission" date="2020-08" db="EMBL/GenBank/DDBJ databases">
        <title>Plant Genome Project.</title>
        <authorList>
            <person name="Zhang R.-G."/>
        </authorList>
    </citation>
    <scope>NUCLEOTIDE SEQUENCE</scope>
    <source>
        <strain evidence="2">Huo1</strain>
        <tissue evidence="2">Leaf</tissue>
    </source>
</reference>
<organism evidence="2">
    <name type="scientific">Salvia splendens</name>
    <name type="common">Scarlet sage</name>
    <dbReference type="NCBI Taxonomy" id="180675"/>
    <lineage>
        <taxon>Eukaryota</taxon>
        <taxon>Viridiplantae</taxon>
        <taxon>Streptophyta</taxon>
        <taxon>Embryophyta</taxon>
        <taxon>Tracheophyta</taxon>
        <taxon>Spermatophyta</taxon>
        <taxon>Magnoliopsida</taxon>
        <taxon>eudicotyledons</taxon>
        <taxon>Gunneridae</taxon>
        <taxon>Pentapetalae</taxon>
        <taxon>asterids</taxon>
        <taxon>lamiids</taxon>
        <taxon>Lamiales</taxon>
        <taxon>Lamiaceae</taxon>
        <taxon>Nepetoideae</taxon>
        <taxon>Mentheae</taxon>
        <taxon>Salviinae</taxon>
        <taxon>Salvia</taxon>
        <taxon>Salvia subgen. Calosphace</taxon>
        <taxon>core Calosphace</taxon>
    </lineage>
</organism>
<comment type="caution">
    <text evidence="2">The sequence shown here is derived from an EMBL/GenBank/DDBJ whole genome shotgun (WGS) entry which is preliminary data.</text>
</comment>
<feature type="region of interest" description="Disordered" evidence="1">
    <location>
        <begin position="1"/>
        <end position="88"/>
    </location>
</feature>
<reference evidence="2" key="1">
    <citation type="submission" date="2018-01" db="EMBL/GenBank/DDBJ databases">
        <authorList>
            <person name="Mao J.F."/>
        </authorList>
    </citation>
    <scope>NUCLEOTIDE SEQUENCE</scope>
    <source>
        <strain evidence="2">Huo1</strain>
        <tissue evidence="2">Leaf</tissue>
    </source>
</reference>
<name>A0A8X8YAY6_SALSN</name>
<evidence type="ECO:0000313" key="3">
    <source>
        <dbReference type="Proteomes" id="UP000298416"/>
    </source>
</evidence>
<feature type="compositionally biased region" description="Basic and acidic residues" evidence="1">
    <location>
        <begin position="1"/>
        <end position="17"/>
    </location>
</feature>
<dbReference type="EMBL" id="PNBA02000004">
    <property type="protein sequence ID" value="KAG6426391.1"/>
    <property type="molecule type" value="Genomic_DNA"/>
</dbReference>
<proteinExistence type="predicted"/>
<accession>A0A8X8YAY6</accession>
<evidence type="ECO:0000256" key="1">
    <source>
        <dbReference type="SAM" id="MobiDB-lite"/>
    </source>
</evidence>
<dbReference type="Proteomes" id="UP000298416">
    <property type="component" value="Unassembled WGS sequence"/>
</dbReference>